<keyword evidence="6" id="KW-1185">Reference proteome</keyword>
<name>A0A1A8XLH5_9PROT</name>
<evidence type="ECO:0000256" key="1">
    <source>
        <dbReference type="ARBA" id="ARBA00022679"/>
    </source>
</evidence>
<feature type="domain" description="Rhodanese" evidence="4">
    <location>
        <begin position="165"/>
        <end position="271"/>
    </location>
</feature>
<sequence length="282" mass="30175">MSHSTLVSSTVLADHLHDPGWRVFDCRHQLADPGAGARAYADGHLPGAFFLHLDADLSGAMTGRNGRHPLPDPMQLAARLGAAGVSRATQVIAYDDSGGMFASRLWWLLRWLGHPRVAVLDGGLAGWLAEGRALTTDLPTSAAAALEVALRDQVVSTETVLAHLDDMKFRLLDARSPDRFRGENETLDRVGGHIPGASNRFFRDNLDADGRFRPAAELRRDFLALLAGVEPEQVVMSCGSGVTACHNLLAMAIAGLPGARLYAGSWSEWCSDPVRPVAGGTP</sequence>
<reference evidence="5 6" key="1">
    <citation type="submission" date="2016-06" db="EMBL/GenBank/DDBJ databases">
        <authorList>
            <person name="Kjaerup R.B."/>
            <person name="Dalgaard T.S."/>
            <person name="Juul-Madsen H.R."/>
        </authorList>
    </citation>
    <scope>NUCLEOTIDE SEQUENCE [LARGE SCALE GENOMIC DNA]</scope>
    <source>
        <strain evidence="5">3</strain>
    </source>
</reference>
<evidence type="ECO:0000256" key="3">
    <source>
        <dbReference type="RuleBase" id="RU000507"/>
    </source>
</evidence>
<accession>A0A1A8XLH5</accession>
<feature type="domain" description="Rhodanese" evidence="4">
    <location>
        <begin position="17"/>
        <end position="136"/>
    </location>
</feature>
<keyword evidence="5" id="KW-0670">Pyruvate</keyword>
<dbReference type="GO" id="GO:0004792">
    <property type="term" value="F:thiosulfate-cyanide sulfurtransferase activity"/>
    <property type="evidence" value="ECO:0007669"/>
    <property type="project" value="InterPro"/>
</dbReference>
<dbReference type="AlphaFoldDB" id="A0A1A8XLH5"/>
<evidence type="ECO:0000313" key="5">
    <source>
        <dbReference type="EMBL" id="SBT05521.1"/>
    </source>
</evidence>
<evidence type="ECO:0000313" key="6">
    <source>
        <dbReference type="Proteomes" id="UP000199169"/>
    </source>
</evidence>
<protein>
    <recommendedName>
        <fullName evidence="3">Sulfurtransferase</fullName>
    </recommendedName>
</protein>
<keyword evidence="2" id="KW-0677">Repeat</keyword>
<dbReference type="EMBL" id="FLQX01000097">
    <property type="protein sequence ID" value="SBT05521.1"/>
    <property type="molecule type" value="Genomic_DNA"/>
</dbReference>
<dbReference type="RefSeq" id="WP_186406615.1">
    <property type="nucleotide sequence ID" value="NZ_FLQX01000097.1"/>
</dbReference>
<dbReference type="SMART" id="SM00450">
    <property type="entry name" value="RHOD"/>
    <property type="match status" value="2"/>
</dbReference>
<keyword evidence="1 3" id="KW-0808">Transferase</keyword>
<dbReference type="PANTHER" id="PTHR11364">
    <property type="entry name" value="THIOSULFATE SULFERTANSFERASE"/>
    <property type="match status" value="1"/>
</dbReference>
<dbReference type="Proteomes" id="UP000199169">
    <property type="component" value="Unassembled WGS sequence"/>
</dbReference>
<dbReference type="InterPro" id="IPR001307">
    <property type="entry name" value="Thiosulphate_STrfase_CS"/>
</dbReference>
<dbReference type="PROSITE" id="PS50206">
    <property type="entry name" value="RHODANESE_3"/>
    <property type="match status" value="2"/>
</dbReference>
<dbReference type="CDD" id="cd01448">
    <property type="entry name" value="TST_Repeat_1"/>
    <property type="match status" value="1"/>
</dbReference>
<dbReference type="InterPro" id="IPR045078">
    <property type="entry name" value="TST/MPST-like"/>
</dbReference>
<dbReference type="PANTHER" id="PTHR11364:SF27">
    <property type="entry name" value="SULFURTRANSFERASE"/>
    <property type="match status" value="1"/>
</dbReference>
<dbReference type="PROSITE" id="PS00380">
    <property type="entry name" value="RHODANESE_1"/>
    <property type="match status" value="1"/>
</dbReference>
<dbReference type="InterPro" id="IPR001763">
    <property type="entry name" value="Rhodanese-like_dom"/>
</dbReference>
<dbReference type="STRING" id="1860102.ACCAA_220028"/>
<evidence type="ECO:0000259" key="4">
    <source>
        <dbReference type="PROSITE" id="PS50206"/>
    </source>
</evidence>
<dbReference type="SUPFAM" id="SSF52821">
    <property type="entry name" value="Rhodanese/Cell cycle control phosphatase"/>
    <property type="match status" value="2"/>
</dbReference>
<gene>
    <name evidence="5" type="primary">sseA</name>
    <name evidence="5" type="ORF">ACCAA_220028</name>
</gene>
<organism evidence="5 6">
    <name type="scientific">Candidatus Accumulibacter aalborgensis</name>
    <dbReference type="NCBI Taxonomy" id="1860102"/>
    <lineage>
        <taxon>Bacteria</taxon>
        <taxon>Pseudomonadati</taxon>
        <taxon>Pseudomonadota</taxon>
        <taxon>Betaproteobacteria</taxon>
        <taxon>Candidatus Accumulibacter</taxon>
    </lineage>
</organism>
<dbReference type="PROSITE" id="PS00683">
    <property type="entry name" value="RHODANESE_2"/>
    <property type="match status" value="1"/>
</dbReference>
<dbReference type="Pfam" id="PF00581">
    <property type="entry name" value="Rhodanese"/>
    <property type="match status" value="2"/>
</dbReference>
<dbReference type="InterPro" id="IPR036873">
    <property type="entry name" value="Rhodanese-like_dom_sf"/>
</dbReference>
<evidence type="ECO:0000256" key="2">
    <source>
        <dbReference type="ARBA" id="ARBA00022737"/>
    </source>
</evidence>
<dbReference type="CDD" id="cd01449">
    <property type="entry name" value="TST_Repeat_2"/>
    <property type="match status" value="1"/>
</dbReference>
<dbReference type="Gene3D" id="3.40.250.10">
    <property type="entry name" value="Rhodanese-like domain"/>
    <property type="match status" value="2"/>
</dbReference>
<proteinExistence type="predicted"/>